<evidence type="ECO:0000256" key="1">
    <source>
        <dbReference type="SAM" id="MobiDB-lite"/>
    </source>
</evidence>
<dbReference type="RefSeq" id="WP_008528439.1">
    <property type="nucleotide sequence ID" value="NC_021921.1"/>
</dbReference>
<proteinExistence type="predicted"/>
<dbReference type="GeneID" id="23798483"/>
<dbReference type="EMBL" id="AFNT02000063">
    <property type="protein sequence ID" value="ERJ04666.1"/>
    <property type="molecule type" value="Genomic_DNA"/>
</dbReference>
<accession>F7PQL9</accession>
<gene>
    <name evidence="3" type="ORF">HLRTI_003353</name>
    <name evidence="2" type="ORF">HTIA_0173</name>
</gene>
<dbReference type="EMBL" id="HF571520">
    <property type="protein sequence ID" value="CCQ32324.1"/>
    <property type="molecule type" value="Genomic_DNA"/>
</dbReference>
<dbReference type="KEGG" id="hti:HTIA_0173"/>
<dbReference type="AlphaFoldDB" id="F7PQL9"/>
<keyword evidence="5" id="KW-1185">Reference proteome</keyword>
<reference evidence="2 5" key="3">
    <citation type="journal article" date="2014" name="Environ. Microbiol.">
        <title>Halorhabdus tiamatea: proteogenomics and glycosidase activity measurements identify the first cultivated euryarchaeon from a deep-sea anoxic brine lake as potential polysaccharide degrader.</title>
        <authorList>
            <person name="Werner J."/>
            <person name="Ferrer M."/>
            <person name="Michel G."/>
            <person name="Mann A.J."/>
            <person name="Huang S."/>
            <person name="Juarez S."/>
            <person name="Ciordia S."/>
            <person name="Albar J.P."/>
            <person name="Alcaide M."/>
            <person name="La Cono V."/>
            <person name="Yakimov M.M."/>
            <person name="Antunes A."/>
            <person name="Taborda M."/>
            <person name="Da Costa M.S."/>
            <person name="Amann R.I."/>
            <person name="Gloeckner F.O."/>
            <person name="Golyshina O.V."/>
            <person name="Golyshin P.N."/>
            <person name="Teeling H."/>
        </authorList>
    </citation>
    <scope>NUCLEOTIDE SEQUENCE [LARGE SCALE GENOMIC DNA]</scope>
    <source>
        <strain evidence="5">SARL4B</strain>
        <strain evidence="2">Type strain: SARL4B</strain>
    </source>
</reference>
<name>F7PQL9_9EURY</name>
<evidence type="ECO:0000313" key="4">
    <source>
        <dbReference type="Proteomes" id="UP000003861"/>
    </source>
</evidence>
<evidence type="ECO:0000313" key="2">
    <source>
        <dbReference type="EMBL" id="CCQ32324.1"/>
    </source>
</evidence>
<sequence>MLKTTAASIAGLSGVNSLASLGRGAEGSAPQPVTDPEPAPAPDLYIGSDLKNLNWLVLLGNERDAMANALTGYVDDASYGQW</sequence>
<reference evidence="3 4" key="2">
    <citation type="journal article" date="2013" name="PLoS ONE">
        <title>INDIGO - INtegrated Data Warehouse of MIcrobial GenOmes with Examples from the Red Sea Extremophiles.</title>
        <authorList>
            <person name="Alam I."/>
            <person name="Antunes A."/>
            <person name="Kamau A.A."/>
            <person name="Ba Alawi W."/>
            <person name="Kalkatawi M."/>
            <person name="Stingl U."/>
            <person name="Bajic V.B."/>
        </authorList>
    </citation>
    <scope>NUCLEOTIDE SEQUENCE [LARGE SCALE GENOMIC DNA]</scope>
    <source>
        <strain evidence="3 4">SARL4B</strain>
    </source>
</reference>
<organism evidence="3 4">
    <name type="scientific">Halorhabdus tiamatea SARL4B</name>
    <dbReference type="NCBI Taxonomy" id="1033806"/>
    <lineage>
        <taxon>Archaea</taxon>
        <taxon>Methanobacteriati</taxon>
        <taxon>Methanobacteriota</taxon>
        <taxon>Stenosarchaea group</taxon>
        <taxon>Halobacteria</taxon>
        <taxon>Halobacteriales</taxon>
        <taxon>Haloarculaceae</taxon>
        <taxon>Halorhabdus</taxon>
    </lineage>
</organism>
<dbReference type="HOGENOM" id="CLU_2550158_0_0_2"/>
<protein>
    <submittedName>
        <fullName evidence="3">Uncharacterized protein</fullName>
    </submittedName>
</protein>
<feature type="region of interest" description="Disordered" evidence="1">
    <location>
        <begin position="21"/>
        <end position="43"/>
    </location>
</feature>
<evidence type="ECO:0000313" key="3">
    <source>
        <dbReference type="EMBL" id="ERJ04666.1"/>
    </source>
</evidence>
<dbReference type="Proteomes" id="UP000015381">
    <property type="component" value="Chromosome I"/>
</dbReference>
<reference evidence="3 4" key="1">
    <citation type="journal article" date="2011" name="J. Bacteriol.">
        <title>Genome sequence of Halorhabdus tiamatea, the first archaeon isolated from a deep-sea anoxic brine lake.</title>
        <authorList>
            <person name="Antunes A."/>
            <person name="Alam I."/>
            <person name="Bajic V.B."/>
            <person name="Stingl U."/>
        </authorList>
    </citation>
    <scope>NUCLEOTIDE SEQUENCE [LARGE SCALE GENOMIC DNA]</scope>
    <source>
        <strain evidence="3 4">SARL4B</strain>
    </source>
</reference>
<dbReference type="Proteomes" id="UP000003861">
    <property type="component" value="Unassembled WGS sequence"/>
</dbReference>
<evidence type="ECO:0000313" key="5">
    <source>
        <dbReference type="Proteomes" id="UP000015381"/>
    </source>
</evidence>